<evidence type="ECO:0000259" key="1">
    <source>
        <dbReference type="PROSITE" id="PS50937"/>
    </source>
</evidence>
<dbReference type="PANTHER" id="PTHR14136">
    <property type="entry name" value="BTB_POZ DOMAIN-CONTAINING PROTEIN KCTD9"/>
    <property type="match status" value="1"/>
</dbReference>
<dbReference type="SUPFAM" id="SSF141571">
    <property type="entry name" value="Pentapeptide repeat-like"/>
    <property type="match status" value="1"/>
</dbReference>
<dbReference type="InterPro" id="IPR000551">
    <property type="entry name" value="MerR-type_HTH_dom"/>
</dbReference>
<dbReference type="AlphaFoldDB" id="A0A382CKW2"/>
<dbReference type="GO" id="GO:0004176">
    <property type="term" value="F:ATP-dependent peptidase activity"/>
    <property type="evidence" value="ECO:0007669"/>
    <property type="project" value="InterPro"/>
</dbReference>
<dbReference type="Pfam" id="PF00805">
    <property type="entry name" value="Pentapeptide"/>
    <property type="match status" value="2"/>
</dbReference>
<proteinExistence type="predicted"/>
<dbReference type="Gene3D" id="1.10.1660.10">
    <property type="match status" value="1"/>
</dbReference>
<dbReference type="InterPro" id="IPR037219">
    <property type="entry name" value="Peptidase_M41-like"/>
</dbReference>
<dbReference type="SUPFAM" id="SSF46955">
    <property type="entry name" value="Putative DNA-binding domain"/>
    <property type="match status" value="1"/>
</dbReference>
<dbReference type="Pfam" id="PF13411">
    <property type="entry name" value="MerR_1"/>
    <property type="match status" value="1"/>
</dbReference>
<evidence type="ECO:0000313" key="2">
    <source>
        <dbReference type="EMBL" id="SVB26464.1"/>
    </source>
</evidence>
<dbReference type="InterPro" id="IPR051082">
    <property type="entry name" value="Pentapeptide-BTB/POZ_domain"/>
</dbReference>
<organism evidence="2">
    <name type="scientific">marine metagenome</name>
    <dbReference type="NCBI Taxonomy" id="408172"/>
    <lineage>
        <taxon>unclassified sequences</taxon>
        <taxon>metagenomes</taxon>
        <taxon>ecological metagenomes</taxon>
    </lineage>
</organism>
<sequence>MTLNSSTVGFSGRDTAELAGITYRQLDYWDRTDLVRPSLVDARGSGIRRRYSLRDLLSLMAVKHLLDSGLCLAFVREVIEELEHRFGADLVDVSFVVEGSSVIVRWDDEIFDLLHNGQRVLDVLPQTKANEELYERLARLSRRLSKLGPPQSTRTLDWLLPDTEYRWPKLISTAYHEAGHAVMAHVRGRPIKLLTIKPSAVHKSLGGVFPGSSRHDIAINQVVDEGRPAHWRIRRSVKNIALVSLAGAAAQTIRYGHTFPVTGTDRSKAIDALNSLHPKLLEDQTGQSGSDSLYYLREACFRREFRKCLKILSRPEVWKWVEAVAEAALTYETLNATQIDALNPSRDDPQPLPAVQAGTNCWPLPEGKDLSGADLSGSNFFGADLAYCNLTGANLRKADLRKADLTGAYLFGADLTGADLSEARLASANLEWSTLEGASLSNALLAKANLVRANLTEADLRTADLTEADLRLTNFYGANIEAATFSFAVSDGYTIWPNDFDHIQAGVWEVSPGERRLY</sequence>
<dbReference type="InterPro" id="IPR009061">
    <property type="entry name" value="DNA-bd_dom_put_sf"/>
</dbReference>
<accession>A0A382CKW2</accession>
<dbReference type="PROSITE" id="PS50937">
    <property type="entry name" value="HTH_MERR_2"/>
    <property type="match status" value="1"/>
</dbReference>
<protein>
    <recommendedName>
        <fullName evidence="1">HTH merR-type domain-containing protein</fullName>
    </recommendedName>
</protein>
<feature type="domain" description="HTH merR-type" evidence="1">
    <location>
        <begin position="16"/>
        <end position="81"/>
    </location>
</feature>
<reference evidence="2" key="1">
    <citation type="submission" date="2018-05" db="EMBL/GenBank/DDBJ databases">
        <authorList>
            <person name="Lanie J.A."/>
            <person name="Ng W.-L."/>
            <person name="Kazmierczak K.M."/>
            <person name="Andrzejewski T.M."/>
            <person name="Davidsen T.M."/>
            <person name="Wayne K.J."/>
            <person name="Tettelin H."/>
            <person name="Glass J.I."/>
            <person name="Rusch D."/>
            <person name="Podicherti R."/>
            <person name="Tsui H.-C.T."/>
            <person name="Winkler M.E."/>
        </authorList>
    </citation>
    <scope>NUCLEOTIDE SEQUENCE</scope>
</reference>
<name>A0A382CKW2_9ZZZZ</name>
<dbReference type="SUPFAM" id="SSF140990">
    <property type="entry name" value="FtsH protease domain-like"/>
    <property type="match status" value="1"/>
</dbReference>
<gene>
    <name evidence="2" type="ORF">METZ01_LOCUS179318</name>
</gene>
<dbReference type="GO" id="GO:0006508">
    <property type="term" value="P:proteolysis"/>
    <property type="evidence" value="ECO:0007669"/>
    <property type="project" value="InterPro"/>
</dbReference>
<dbReference type="GO" id="GO:0004222">
    <property type="term" value="F:metalloendopeptidase activity"/>
    <property type="evidence" value="ECO:0007669"/>
    <property type="project" value="InterPro"/>
</dbReference>
<dbReference type="Gene3D" id="2.160.20.80">
    <property type="entry name" value="E3 ubiquitin-protein ligase SopA"/>
    <property type="match status" value="2"/>
</dbReference>
<dbReference type="EMBL" id="UINC01034904">
    <property type="protein sequence ID" value="SVB26464.1"/>
    <property type="molecule type" value="Genomic_DNA"/>
</dbReference>
<dbReference type="SMART" id="SM00422">
    <property type="entry name" value="HTH_MERR"/>
    <property type="match status" value="1"/>
</dbReference>
<dbReference type="GO" id="GO:0006355">
    <property type="term" value="P:regulation of DNA-templated transcription"/>
    <property type="evidence" value="ECO:0007669"/>
    <property type="project" value="InterPro"/>
</dbReference>
<dbReference type="GO" id="GO:0003677">
    <property type="term" value="F:DNA binding"/>
    <property type="evidence" value="ECO:0007669"/>
    <property type="project" value="InterPro"/>
</dbReference>
<dbReference type="Gene3D" id="1.20.58.760">
    <property type="entry name" value="Peptidase M41"/>
    <property type="match status" value="1"/>
</dbReference>
<dbReference type="InterPro" id="IPR001646">
    <property type="entry name" value="5peptide_repeat"/>
</dbReference>
<dbReference type="GO" id="GO:0005524">
    <property type="term" value="F:ATP binding"/>
    <property type="evidence" value="ECO:0007669"/>
    <property type="project" value="InterPro"/>
</dbReference>
<dbReference type="PANTHER" id="PTHR14136:SF17">
    <property type="entry name" value="BTB_POZ DOMAIN-CONTAINING PROTEIN KCTD9"/>
    <property type="match status" value="1"/>
</dbReference>